<dbReference type="RefSeq" id="XP_002671243.1">
    <property type="nucleotide sequence ID" value="XM_002671197.1"/>
</dbReference>
<evidence type="ECO:0000313" key="3">
    <source>
        <dbReference type="Proteomes" id="UP000006671"/>
    </source>
</evidence>
<dbReference type="OMA" id="FFKEECA"/>
<name>D2VXF1_NAEGR</name>
<dbReference type="InterPro" id="IPR036047">
    <property type="entry name" value="F-box-like_dom_sf"/>
</dbReference>
<evidence type="ECO:0000256" key="1">
    <source>
        <dbReference type="SAM" id="MobiDB-lite"/>
    </source>
</evidence>
<dbReference type="Proteomes" id="UP000006671">
    <property type="component" value="Unassembled WGS sequence"/>
</dbReference>
<feature type="compositionally biased region" description="Acidic residues" evidence="1">
    <location>
        <begin position="295"/>
        <end position="309"/>
    </location>
</feature>
<dbReference type="VEuPathDB" id="AmoebaDB:NAEGRDRAFT_73725"/>
<proteinExistence type="predicted"/>
<dbReference type="GeneID" id="8858343"/>
<reference evidence="2 3" key="1">
    <citation type="journal article" date="2010" name="Cell">
        <title>The genome of Naegleria gruberi illuminates early eukaryotic versatility.</title>
        <authorList>
            <person name="Fritz-Laylin L.K."/>
            <person name="Prochnik S.E."/>
            <person name="Ginger M.L."/>
            <person name="Dacks J.B."/>
            <person name="Carpenter M.L."/>
            <person name="Field M.C."/>
            <person name="Kuo A."/>
            <person name="Paredez A."/>
            <person name="Chapman J."/>
            <person name="Pham J."/>
            <person name="Shu S."/>
            <person name="Neupane R."/>
            <person name="Cipriano M."/>
            <person name="Mancuso J."/>
            <person name="Tu H."/>
            <person name="Salamov A."/>
            <person name="Lindquist E."/>
            <person name="Shapiro H."/>
            <person name="Lucas S."/>
            <person name="Grigoriev I.V."/>
            <person name="Cande W.Z."/>
            <person name="Fulton C."/>
            <person name="Rokhsar D.S."/>
            <person name="Dawson S.C."/>
        </authorList>
    </citation>
    <scope>NUCLEOTIDE SEQUENCE [LARGE SCALE GENOMIC DNA]</scope>
    <source>
        <strain evidence="2 3">NEG-M</strain>
    </source>
</reference>
<organism evidence="3">
    <name type="scientific">Naegleria gruberi</name>
    <name type="common">Amoeba</name>
    <dbReference type="NCBI Taxonomy" id="5762"/>
    <lineage>
        <taxon>Eukaryota</taxon>
        <taxon>Discoba</taxon>
        <taxon>Heterolobosea</taxon>
        <taxon>Tetramitia</taxon>
        <taxon>Eutetramitia</taxon>
        <taxon>Vahlkampfiidae</taxon>
        <taxon>Naegleria</taxon>
    </lineage>
</organism>
<protein>
    <submittedName>
        <fullName evidence="2">Predicted protein</fullName>
    </submittedName>
</protein>
<dbReference type="SUPFAM" id="SSF81383">
    <property type="entry name" value="F-box domain"/>
    <property type="match status" value="1"/>
</dbReference>
<dbReference type="AlphaFoldDB" id="D2VXF1"/>
<sequence length="309" mass="35602">MSKRSLEESTTPNKRTNCTSPWSSTVVDCIAQFLTVPDILSAILVNQDFAYVLNDDSQWKKQFQQVYYDRLINEQDPVVGGQVFESVKSKFSSIHKAHFALKKSFSKLTILSHENIYKKYSKLFVGEVDECSYKDGDENFEPTLEMKQLASSWFDGGSDDSTECENKYAYFFKEECAGYGSLLLTRVKNELTNQVYKIVEVPCSNSYGSVHLENDEKALAYSSEGCFFVSEHLPNNNGVFVDLDLIMWIQRLSNSICGYPEHSLTYLNKYIKIHVYLGERDENNLLESKYPIKDYEDEDNENQDEEDDE</sequence>
<feature type="region of interest" description="Disordered" evidence="1">
    <location>
        <begin position="288"/>
        <end position="309"/>
    </location>
</feature>
<dbReference type="EMBL" id="GG738907">
    <property type="protein sequence ID" value="EFC38499.1"/>
    <property type="molecule type" value="Genomic_DNA"/>
</dbReference>
<dbReference type="KEGG" id="ngr:NAEGRDRAFT_73725"/>
<dbReference type="InParanoid" id="D2VXF1"/>
<keyword evidence="3" id="KW-1185">Reference proteome</keyword>
<dbReference type="OrthoDB" id="2095648at2759"/>
<evidence type="ECO:0000313" key="2">
    <source>
        <dbReference type="EMBL" id="EFC38499.1"/>
    </source>
</evidence>
<gene>
    <name evidence="2" type="ORF">NAEGRDRAFT_73725</name>
</gene>
<accession>D2VXF1</accession>